<protein>
    <submittedName>
        <fullName evidence="1">Uncharacterized protein</fullName>
    </submittedName>
</protein>
<reference evidence="1" key="1">
    <citation type="submission" date="2019-08" db="EMBL/GenBank/DDBJ databases">
        <authorList>
            <person name="Kucharzyk K."/>
            <person name="Murdoch R.W."/>
            <person name="Higgins S."/>
            <person name="Loffler F."/>
        </authorList>
    </citation>
    <scope>NUCLEOTIDE SEQUENCE</scope>
</reference>
<proteinExistence type="predicted"/>
<sequence length="111" mass="13026">MEYYNIEKTDVDVIWRCENGNTDTLVRNGAAEENLNYEYGHEDFIVCYKDTFLCAHGFFSTNNNVPHDVQISIEKTPEGFRVKYVTDQDKYEIILDNCRQIMRENDVSESP</sequence>
<name>A0A645JG85_9ZZZZ</name>
<organism evidence="1">
    <name type="scientific">bioreactor metagenome</name>
    <dbReference type="NCBI Taxonomy" id="1076179"/>
    <lineage>
        <taxon>unclassified sequences</taxon>
        <taxon>metagenomes</taxon>
        <taxon>ecological metagenomes</taxon>
    </lineage>
</organism>
<dbReference type="EMBL" id="VSSQ01140873">
    <property type="protein sequence ID" value="MPN62621.1"/>
    <property type="molecule type" value="Genomic_DNA"/>
</dbReference>
<evidence type="ECO:0000313" key="1">
    <source>
        <dbReference type="EMBL" id="MPN62621.1"/>
    </source>
</evidence>
<comment type="caution">
    <text evidence="1">The sequence shown here is derived from an EMBL/GenBank/DDBJ whole genome shotgun (WGS) entry which is preliminary data.</text>
</comment>
<gene>
    <name evidence="1" type="ORF">SDC9_210373</name>
</gene>
<dbReference type="AlphaFoldDB" id="A0A645JG85"/>
<accession>A0A645JG85</accession>